<dbReference type="Gene3D" id="3.40.50.10320">
    <property type="entry name" value="LmbE-like"/>
    <property type="match status" value="1"/>
</dbReference>
<dbReference type="AlphaFoldDB" id="A0A1G9YWJ3"/>
<dbReference type="RefSeq" id="WP_030427480.1">
    <property type="nucleotide sequence ID" value="NZ_JOEF01000002.1"/>
</dbReference>
<dbReference type="STRING" id="211114.SAMN04489726_5058"/>
<evidence type="ECO:0000313" key="3">
    <source>
        <dbReference type="Proteomes" id="UP000183376"/>
    </source>
</evidence>
<protein>
    <submittedName>
        <fullName evidence="2">N-acetylglucosaminyl deacetylase, LmbE family</fullName>
    </submittedName>
</protein>
<dbReference type="Pfam" id="PF02585">
    <property type="entry name" value="PIG-L"/>
    <property type="match status" value="1"/>
</dbReference>
<keyword evidence="3" id="KW-1185">Reference proteome</keyword>
<dbReference type="OrthoDB" id="3514174at2"/>
<reference evidence="2 3" key="1">
    <citation type="submission" date="2016-10" db="EMBL/GenBank/DDBJ databases">
        <authorList>
            <person name="de Groot N.N."/>
        </authorList>
    </citation>
    <scope>NUCLEOTIDE SEQUENCE [LARGE SCALE GENOMIC DNA]</scope>
    <source>
        <strain evidence="2 3">DSM 44149</strain>
    </source>
</reference>
<dbReference type="InterPro" id="IPR024078">
    <property type="entry name" value="LmbE-like_dom_sf"/>
</dbReference>
<dbReference type="PANTHER" id="PTHR12993:SF28">
    <property type="entry name" value="LMBE FAMILY PROTEIN"/>
    <property type="match status" value="1"/>
</dbReference>
<evidence type="ECO:0000313" key="2">
    <source>
        <dbReference type="EMBL" id="SDN12736.1"/>
    </source>
</evidence>
<dbReference type="SUPFAM" id="SSF102588">
    <property type="entry name" value="LmbE-like"/>
    <property type="match status" value="1"/>
</dbReference>
<dbReference type="eggNOG" id="COG2120">
    <property type="taxonomic scope" value="Bacteria"/>
</dbReference>
<dbReference type="PANTHER" id="PTHR12993">
    <property type="entry name" value="N-ACETYLGLUCOSAMINYL-PHOSPHATIDYLINOSITOL DE-N-ACETYLASE-RELATED"/>
    <property type="match status" value="1"/>
</dbReference>
<dbReference type="Proteomes" id="UP000183376">
    <property type="component" value="Chromosome I"/>
</dbReference>
<gene>
    <name evidence="2" type="ORF">SAMN04489726_5058</name>
</gene>
<dbReference type="EMBL" id="LT629701">
    <property type="protein sequence ID" value="SDN12736.1"/>
    <property type="molecule type" value="Genomic_DNA"/>
</dbReference>
<sequence length="244" mass="26722">MTSARDSQSSRVDRVLVISAHPDDVDFGAAGTVAAWTSAGIEVAYCVCTSGEATGDQATPREEVAALREREQRAAADVVGVSELHFLRHPDGRLTPSLELRRDLTRVIRAFRPDRVLTWSPEYNWDHIVTSHPDHRAAGEAAFAAVYPDARNPHAHPELLAEGLQPWTVRELWLADGPLDRRDHAVDITDTMAAKMAALRSHKSQTGDADGLEEGMRTFLAEAARRHGLAPGRLAETFQVVHTG</sequence>
<accession>A0A1G9YWJ3</accession>
<evidence type="ECO:0000256" key="1">
    <source>
        <dbReference type="ARBA" id="ARBA00022833"/>
    </source>
</evidence>
<dbReference type="GO" id="GO:0016137">
    <property type="term" value="P:glycoside metabolic process"/>
    <property type="evidence" value="ECO:0007669"/>
    <property type="project" value="UniProtKB-ARBA"/>
</dbReference>
<proteinExistence type="predicted"/>
<dbReference type="InterPro" id="IPR003737">
    <property type="entry name" value="GlcNAc_PI_deacetylase-related"/>
</dbReference>
<keyword evidence="1" id="KW-0862">Zinc</keyword>
<dbReference type="GO" id="GO:0016811">
    <property type="term" value="F:hydrolase activity, acting on carbon-nitrogen (but not peptide) bonds, in linear amides"/>
    <property type="evidence" value="ECO:0007669"/>
    <property type="project" value="TreeGrafter"/>
</dbReference>
<name>A0A1G9YWJ3_ALLAB</name>
<organism evidence="2 3">
    <name type="scientific">Allokutzneria albata</name>
    <name type="common">Kibdelosporangium albatum</name>
    <dbReference type="NCBI Taxonomy" id="211114"/>
    <lineage>
        <taxon>Bacteria</taxon>
        <taxon>Bacillati</taxon>
        <taxon>Actinomycetota</taxon>
        <taxon>Actinomycetes</taxon>
        <taxon>Pseudonocardiales</taxon>
        <taxon>Pseudonocardiaceae</taxon>
        <taxon>Allokutzneria</taxon>
    </lineage>
</organism>